<evidence type="ECO:0000259" key="1">
    <source>
        <dbReference type="Pfam" id="PF01636"/>
    </source>
</evidence>
<dbReference type="eggNOG" id="ENOG502SP9R">
    <property type="taxonomic scope" value="Eukaryota"/>
</dbReference>
<name>S8FI66_FOMSC</name>
<dbReference type="AlphaFoldDB" id="S8FI66"/>
<accession>S8FI66</accession>
<dbReference type="Proteomes" id="UP000015241">
    <property type="component" value="Unassembled WGS sequence"/>
</dbReference>
<dbReference type="SUPFAM" id="SSF56112">
    <property type="entry name" value="Protein kinase-like (PK-like)"/>
    <property type="match status" value="1"/>
</dbReference>
<evidence type="ECO:0000313" key="2">
    <source>
        <dbReference type="EMBL" id="EPS98089.1"/>
    </source>
</evidence>
<dbReference type="CDD" id="cd05120">
    <property type="entry name" value="APH_ChoK_like"/>
    <property type="match status" value="1"/>
</dbReference>
<dbReference type="STRING" id="743788.S8FI66"/>
<dbReference type="PANTHER" id="PTHR21310">
    <property type="entry name" value="AMINOGLYCOSIDE PHOSPHOTRANSFERASE-RELATED-RELATED"/>
    <property type="match status" value="1"/>
</dbReference>
<dbReference type="Pfam" id="PF01636">
    <property type="entry name" value="APH"/>
    <property type="match status" value="1"/>
</dbReference>
<organism evidence="2 3">
    <name type="scientific">Fomitopsis schrenkii</name>
    <name type="common">Brown rot fungus</name>
    <dbReference type="NCBI Taxonomy" id="2126942"/>
    <lineage>
        <taxon>Eukaryota</taxon>
        <taxon>Fungi</taxon>
        <taxon>Dikarya</taxon>
        <taxon>Basidiomycota</taxon>
        <taxon>Agaricomycotina</taxon>
        <taxon>Agaricomycetes</taxon>
        <taxon>Polyporales</taxon>
        <taxon>Fomitopsis</taxon>
    </lineage>
</organism>
<dbReference type="OrthoDB" id="5404599at2759"/>
<dbReference type="PANTHER" id="PTHR21310:SF58">
    <property type="entry name" value="AMINOGLYCOSIDE PHOSPHOTRANSFERASE DOMAIN-CONTAINING PROTEIN"/>
    <property type="match status" value="1"/>
</dbReference>
<keyword evidence="3" id="KW-1185">Reference proteome</keyword>
<protein>
    <recommendedName>
        <fullName evidence="1">Aminoglycoside phosphotransferase domain-containing protein</fullName>
    </recommendedName>
</protein>
<proteinExistence type="predicted"/>
<dbReference type="EMBL" id="KE504169">
    <property type="protein sequence ID" value="EPS98089.1"/>
    <property type="molecule type" value="Genomic_DNA"/>
</dbReference>
<dbReference type="Gene3D" id="3.90.1200.10">
    <property type="match status" value="1"/>
</dbReference>
<dbReference type="HOGENOM" id="CLU_021768_3_2_1"/>
<feature type="domain" description="Aminoglycoside phosphotransferase" evidence="1">
    <location>
        <begin position="1"/>
        <end position="204"/>
    </location>
</feature>
<evidence type="ECO:0000313" key="3">
    <source>
        <dbReference type="Proteomes" id="UP000015241"/>
    </source>
</evidence>
<gene>
    <name evidence="2" type="ORF">FOMPIDRAFT_1127287</name>
</gene>
<dbReference type="InterPro" id="IPR051678">
    <property type="entry name" value="AGP_Transferase"/>
</dbReference>
<dbReference type="InterPro" id="IPR002575">
    <property type="entry name" value="Aminoglycoside_PTrfase"/>
</dbReference>
<dbReference type="InterPro" id="IPR011009">
    <property type="entry name" value="Kinase-like_dom_sf"/>
</dbReference>
<sequence>MRFVSGHTSVPVPLVLDAWLESEERGYLVMERLPGRTLRSAWRELTSLQRAHVASQLKDLTDQLRRLTPLQPGAVSSLHGGAFREDRLEYDDIGPFATEREYHDWRVSLASSMSAGQPETLERIRTIRTALRDDHGIVFTHGDLNPSNILVSISGGELDDARVTGVLDWEMSGWRPAYWEYVKCMHGMGGQADWKDFVEAIVPASLEEHRLDDELQRITGEPL</sequence>
<reference evidence="2 3" key="1">
    <citation type="journal article" date="2012" name="Science">
        <title>The Paleozoic origin of enzymatic lignin decomposition reconstructed from 31 fungal genomes.</title>
        <authorList>
            <person name="Floudas D."/>
            <person name="Binder M."/>
            <person name="Riley R."/>
            <person name="Barry K."/>
            <person name="Blanchette R.A."/>
            <person name="Henrissat B."/>
            <person name="Martinez A.T."/>
            <person name="Otillar R."/>
            <person name="Spatafora J.W."/>
            <person name="Yadav J.S."/>
            <person name="Aerts A."/>
            <person name="Benoit I."/>
            <person name="Boyd A."/>
            <person name="Carlson A."/>
            <person name="Copeland A."/>
            <person name="Coutinho P.M."/>
            <person name="de Vries R.P."/>
            <person name="Ferreira P."/>
            <person name="Findley K."/>
            <person name="Foster B."/>
            <person name="Gaskell J."/>
            <person name="Glotzer D."/>
            <person name="Gorecki P."/>
            <person name="Heitman J."/>
            <person name="Hesse C."/>
            <person name="Hori C."/>
            <person name="Igarashi K."/>
            <person name="Jurgens J.A."/>
            <person name="Kallen N."/>
            <person name="Kersten P."/>
            <person name="Kohler A."/>
            <person name="Kuees U."/>
            <person name="Kumar T.K.A."/>
            <person name="Kuo A."/>
            <person name="LaButti K."/>
            <person name="Larrondo L.F."/>
            <person name="Lindquist E."/>
            <person name="Ling A."/>
            <person name="Lombard V."/>
            <person name="Lucas S."/>
            <person name="Lundell T."/>
            <person name="Martin R."/>
            <person name="McLaughlin D.J."/>
            <person name="Morgenstern I."/>
            <person name="Morin E."/>
            <person name="Murat C."/>
            <person name="Nagy L.G."/>
            <person name="Nolan M."/>
            <person name="Ohm R.A."/>
            <person name="Patyshakuliyeva A."/>
            <person name="Rokas A."/>
            <person name="Ruiz-Duenas F.J."/>
            <person name="Sabat G."/>
            <person name="Salamov A."/>
            <person name="Samejima M."/>
            <person name="Schmutz J."/>
            <person name="Slot J.C."/>
            <person name="St John F."/>
            <person name="Stenlid J."/>
            <person name="Sun H."/>
            <person name="Sun S."/>
            <person name="Syed K."/>
            <person name="Tsang A."/>
            <person name="Wiebenga A."/>
            <person name="Young D."/>
            <person name="Pisabarro A."/>
            <person name="Eastwood D.C."/>
            <person name="Martin F."/>
            <person name="Cullen D."/>
            <person name="Grigoriev I.V."/>
            <person name="Hibbett D.S."/>
        </authorList>
    </citation>
    <scope>NUCLEOTIDE SEQUENCE</scope>
    <source>
        <strain evidence="3">FP-58527</strain>
    </source>
</reference>
<dbReference type="InParanoid" id="S8FI66"/>